<gene>
    <name evidence="1" type="ORF">KQX62_11980</name>
</gene>
<proteinExistence type="predicted"/>
<dbReference type="Proteomes" id="UP001163166">
    <property type="component" value="Chromosome"/>
</dbReference>
<dbReference type="RefSeq" id="WP_264076588.1">
    <property type="nucleotide sequence ID" value="NZ_CP076676.1"/>
</dbReference>
<evidence type="ECO:0000313" key="1">
    <source>
        <dbReference type="EMBL" id="UYO41960.1"/>
    </source>
</evidence>
<dbReference type="AlphaFoldDB" id="A0AAX3E4F7"/>
<organism evidence="1 2">
    <name type="scientific">Rhodopseudomonas palustris</name>
    <dbReference type="NCBI Taxonomy" id="1076"/>
    <lineage>
        <taxon>Bacteria</taxon>
        <taxon>Pseudomonadati</taxon>
        <taxon>Pseudomonadota</taxon>
        <taxon>Alphaproteobacteria</taxon>
        <taxon>Hyphomicrobiales</taxon>
        <taxon>Nitrobacteraceae</taxon>
        <taxon>Rhodopseudomonas</taxon>
    </lineage>
</organism>
<sequence>MDRMYKRKSAEKKAAIDAAVATASASDMERARKACDAIVRGYYFDFDELKEEHPKAYEVAMLFVS</sequence>
<name>A0AAX3E4F7_RHOPL</name>
<evidence type="ECO:0000313" key="2">
    <source>
        <dbReference type="Proteomes" id="UP001163166"/>
    </source>
</evidence>
<reference evidence="1" key="1">
    <citation type="journal article" date="2022" name="Biol. Control">
        <title>In silico genomic analysis of Rhodopseudomonas palustris strains revealed potential biocontrol agents and crop yield enhancers.</title>
        <authorList>
            <person name="Surachat K."/>
            <person name="Kantachote D."/>
            <person name="Deachamag P."/>
            <person name="Wonglapsuwan M."/>
        </authorList>
    </citation>
    <scope>NUCLEOTIDE SEQUENCE</scope>
    <source>
        <strain evidence="1">TLS06</strain>
    </source>
</reference>
<protein>
    <submittedName>
        <fullName evidence="1">Uncharacterized protein</fullName>
    </submittedName>
</protein>
<accession>A0AAX3E4F7</accession>
<dbReference type="EMBL" id="CP076676">
    <property type="protein sequence ID" value="UYO41960.1"/>
    <property type="molecule type" value="Genomic_DNA"/>
</dbReference>